<evidence type="ECO:0000313" key="4">
    <source>
        <dbReference type="Proteomes" id="UP000315289"/>
    </source>
</evidence>
<proteinExistence type="predicted"/>
<name>A0A557SZ10_9ARCH</name>
<gene>
    <name evidence="3" type="ORF">NARC_10236</name>
</gene>
<dbReference type="RefSeq" id="WP_144728385.1">
    <property type="nucleotide sequence ID" value="NZ_ML675578.1"/>
</dbReference>
<dbReference type="PANTHER" id="PTHR44591">
    <property type="entry name" value="STRESS RESPONSE REGULATOR PROTEIN 1"/>
    <property type="match status" value="1"/>
</dbReference>
<dbReference type="OrthoDB" id="10883at2157"/>
<keyword evidence="1" id="KW-0597">Phosphoprotein</keyword>
<dbReference type="Pfam" id="PF00072">
    <property type="entry name" value="Response_reg"/>
    <property type="match status" value="1"/>
</dbReference>
<organism evidence="3 4">
    <name type="scientific">Candidatus Nitrosocosmicus arcticus</name>
    <dbReference type="NCBI Taxonomy" id="2035267"/>
    <lineage>
        <taxon>Archaea</taxon>
        <taxon>Nitrososphaerota</taxon>
        <taxon>Nitrososphaeria</taxon>
        <taxon>Nitrososphaerales</taxon>
        <taxon>Nitrososphaeraceae</taxon>
        <taxon>Candidatus Nitrosocosmicus</taxon>
    </lineage>
</organism>
<sequence length="128" mass="14721">MSALSPQSIIVVDDELELASLFKAFLKNEGYDVISFTDPVLALEYYKETADKHSLIITDLRMPGMCGIDLAKRIRNINSKVKIFLMTAFETKDLEDREEFKIARIDRLLQKPIRLSDLRVMINDALKK</sequence>
<dbReference type="Gene3D" id="3.40.50.2300">
    <property type="match status" value="1"/>
</dbReference>
<dbReference type="EMBL" id="VOAH01000001">
    <property type="protein sequence ID" value="TVP41830.1"/>
    <property type="molecule type" value="Genomic_DNA"/>
</dbReference>
<dbReference type="InterPro" id="IPR011006">
    <property type="entry name" value="CheY-like_superfamily"/>
</dbReference>
<comment type="caution">
    <text evidence="3">The sequence shown here is derived from an EMBL/GenBank/DDBJ whole genome shotgun (WGS) entry which is preliminary data.</text>
</comment>
<evidence type="ECO:0000256" key="1">
    <source>
        <dbReference type="ARBA" id="ARBA00022553"/>
    </source>
</evidence>
<dbReference type="AlphaFoldDB" id="A0A557SZ10"/>
<evidence type="ECO:0000313" key="3">
    <source>
        <dbReference type="EMBL" id="TVP41830.1"/>
    </source>
</evidence>
<feature type="domain" description="Response regulatory" evidence="2">
    <location>
        <begin position="8"/>
        <end position="126"/>
    </location>
</feature>
<reference evidence="3 4" key="1">
    <citation type="journal article" date="2019" name="Front. Microbiol.">
        <title>Ammonia Oxidation by the Arctic Terrestrial Thaumarchaeote Candidatus Nitrosocosmicus arcticus Is Stimulated by Increasing Temperatures.</title>
        <authorList>
            <person name="Alves R.J.E."/>
            <person name="Kerou M."/>
            <person name="Zappe A."/>
            <person name="Bittner R."/>
            <person name="Abby S.S."/>
            <person name="Schmidt H.A."/>
            <person name="Pfeifer K."/>
            <person name="Schleper C."/>
        </authorList>
    </citation>
    <scope>NUCLEOTIDE SEQUENCE [LARGE SCALE GENOMIC DNA]</scope>
    <source>
        <strain evidence="3 4">Kfb</strain>
    </source>
</reference>
<dbReference type="InterPro" id="IPR050595">
    <property type="entry name" value="Bact_response_regulator"/>
</dbReference>
<keyword evidence="4" id="KW-1185">Reference proteome</keyword>
<evidence type="ECO:0000259" key="2">
    <source>
        <dbReference type="PROSITE" id="PS50110"/>
    </source>
</evidence>
<dbReference type="Proteomes" id="UP000315289">
    <property type="component" value="Unassembled WGS sequence"/>
</dbReference>
<dbReference type="GO" id="GO:0000160">
    <property type="term" value="P:phosphorelay signal transduction system"/>
    <property type="evidence" value="ECO:0007669"/>
    <property type="project" value="InterPro"/>
</dbReference>
<dbReference type="PANTHER" id="PTHR44591:SF3">
    <property type="entry name" value="RESPONSE REGULATORY DOMAIN-CONTAINING PROTEIN"/>
    <property type="match status" value="1"/>
</dbReference>
<accession>A0A557SZ10</accession>
<dbReference type="InterPro" id="IPR001789">
    <property type="entry name" value="Sig_transdc_resp-reg_receiver"/>
</dbReference>
<dbReference type="SUPFAM" id="SSF52172">
    <property type="entry name" value="CheY-like"/>
    <property type="match status" value="1"/>
</dbReference>
<dbReference type="SMART" id="SM00448">
    <property type="entry name" value="REC"/>
    <property type="match status" value="1"/>
</dbReference>
<protein>
    <submittedName>
        <fullName evidence="3">Putative signal transduction response regulator, reiver domain</fullName>
    </submittedName>
</protein>
<dbReference type="PROSITE" id="PS50110">
    <property type="entry name" value="RESPONSE_REGULATORY"/>
    <property type="match status" value="1"/>
</dbReference>
<dbReference type="CDD" id="cd17546">
    <property type="entry name" value="REC_hyHK_CKI1_RcsC-like"/>
    <property type="match status" value="1"/>
</dbReference>